<name>A0ABY2PLQ2_9ACTN</name>
<dbReference type="Pfam" id="PF19192">
    <property type="entry name" value="Response_reg_2"/>
    <property type="match status" value="1"/>
</dbReference>
<organism evidence="3 4">
    <name type="scientific">Streptomyces rhizosphaericola</name>
    <dbReference type="NCBI Taxonomy" id="2564098"/>
    <lineage>
        <taxon>Bacteria</taxon>
        <taxon>Bacillati</taxon>
        <taxon>Actinomycetota</taxon>
        <taxon>Actinomycetes</taxon>
        <taxon>Kitasatosporales</taxon>
        <taxon>Streptomycetaceae</taxon>
        <taxon>Streptomyces</taxon>
    </lineage>
</organism>
<feature type="domain" description="Response receiver" evidence="2">
    <location>
        <begin position="16"/>
        <end position="215"/>
    </location>
</feature>
<accession>A0ABY2PLQ2</accession>
<comment type="caution">
    <text evidence="3">The sequence shown here is derived from an EMBL/GenBank/DDBJ whole genome shotgun (WGS) entry which is preliminary data.</text>
</comment>
<dbReference type="Proteomes" id="UP000306274">
    <property type="component" value="Unassembled WGS sequence"/>
</dbReference>
<evidence type="ECO:0000313" key="3">
    <source>
        <dbReference type="EMBL" id="TGZ12035.1"/>
    </source>
</evidence>
<sequence>MTEELEHWSVGAARHYLQTVVVVDDQVAIESSEDVAAPEAEEILGDIDPFAVPAEPESGPAGEHVPSGALPGGRNARVEPDLDGAALSEAFAGYGLVCGYLRPNTVEQLKALTQGTYDRLFMRSDVLVLDWSLNGDTGQTTSRLVSRLVRTEQGKLGRLRLICIYTNDPDLYGVRDVLGCMLRDEGHDLHESENGDGLGLVARDFRISVLGKVGVSRPSVTEALAVPVANLPERIVREFAQAVHGILPGFALKSLSLLRDNAPTLLQRFRSDLDPAFVSHDLLTGEGRRFAIQLIAREVQSLLESAGAGDMISRERIESWAKGRLSDTSFVPTVQGKKSAIKNVSPDSVVELLSQDPIDFSTLLDKNGGKLGVSNMATVASLFTTPERAQASEEELGRLSCLSRGLHSGYSSELEPTLQLGTILVRGEEVSAEESTDDLLEEFERGDSTHEFLLCLQPLCDSERLDMNKPRGFPMIPLSEVSLGKEFHFLALDHRKRKRVLAGKAKPYDMIMVPFRRTGEERVVRAVKRHSVPSFTSDTGEEFLWIGELRPEHALRVSHEMGRLISRVGLDESEWLRNDGLNR</sequence>
<evidence type="ECO:0000256" key="1">
    <source>
        <dbReference type="SAM" id="MobiDB-lite"/>
    </source>
</evidence>
<reference evidence="3 4" key="1">
    <citation type="submission" date="2019-04" db="EMBL/GenBank/DDBJ databases">
        <title>Streptomyces rhizosphaericola sp. nov., an actinobacterium isolated from the wheat rhizosphere.</title>
        <authorList>
            <person name="Vargas Hoyos H.A."/>
            <person name="Santos S.N."/>
            <person name="Genuario D.B."/>
            <person name="Melo I.S."/>
            <person name="Da Silva L.J."/>
            <person name="Da Silva F.S.P."/>
            <person name="Zucchi T.D."/>
        </authorList>
    </citation>
    <scope>NUCLEOTIDE SEQUENCE [LARGE SCALE GENOMIC DNA]</scope>
    <source>
        <strain evidence="3 4">1AS2c</strain>
    </source>
</reference>
<dbReference type="InterPro" id="IPR043834">
    <property type="entry name" value="REC"/>
</dbReference>
<proteinExistence type="predicted"/>
<keyword evidence="4" id="KW-1185">Reference proteome</keyword>
<evidence type="ECO:0000313" key="4">
    <source>
        <dbReference type="Proteomes" id="UP000306274"/>
    </source>
</evidence>
<evidence type="ECO:0000259" key="2">
    <source>
        <dbReference type="Pfam" id="PF19192"/>
    </source>
</evidence>
<dbReference type="EMBL" id="SRZK01000007">
    <property type="protein sequence ID" value="TGZ12035.1"/>
    <property type="molecule type" value="Genomic_DNA"/>
</dbReference>
<protein>
    <recommendedName>
        <fullName evidence="2">Response receiver domain-containing protein</fullName>
    </recommendedName>
</protein>
<feature type="region of interest" description="Disordered" evidence="1">
    <location>
        <begin position="50"/>
        <end position="76"/>
    </location>
</feature>
<dbReference type="RefSeq" id="WP_136015312.1">
    <property type="nucleotide sequence ID" value="NZ_SRZK01000007.1"/>
</dbReference>
<gene>
    <name evidence="3" type="ORF">E5Z02_01540</name>
</gene>